<feature type="transmembrane region" description="Helical" evidence="5">
    <location>
        <begin position="94"/>
        <end position="113"/>
    </location>
</feature>
<protein>
    <submittedName>
        <fullName evidence="7">MFS transporter</fullName>
    </submittedName>
</protein>
<dbReference type="Gene3D" id="1.20.1250.20">
    <property type="entry name" value="MFS general substrate transporter like domains"/>
    <property type="match status" value="1"/>
</dbReference>
<dbReference type="InterPro" id="IPR011701">
    <property type="entry name" value="MFS"/>
</dbReference>
<dbReference type="PANTHER" id="PTHR42718">
    <property type="entry name" value="MAJOR FACILITATOR SUPERFAMILY MULTIDRUG TRANSPORTER MFSC"/>
    <property type="match status" value="1"/>
</dbReference>
<reference evidence="7 8" key="1">
    <citation type="submission" date="2024-03" db="EMBL/GenBank/DDBJ databases">
        <title>Draft genome sequence of Pseudonocardia nematodicida JCM 31783.</title>
        <authorList>
            <person name="Butdee W."/>
            <person name="Duangmal K."/>
        </authorList>
    </citation>
    <scope>NUCLEOTIDE SEQUENCE [LARGE SCALE GENOMIC DNA]</scope>
    <source>
        <strain evidence="7 8">JCM 31783</strain>
    </source>
</reference>
<gene>
    <name evidence="7" type="ORF">WIS52_07985</name>
</gene>
<evidence type="ECO:0000313" key="8">
    <source>
        <dbReference type="Proteomes" id="UP001494902"/>
    </source>
</evidence>
<dbReference type="SUPFAM" id="SSF103473">
    <property type="entry name" value="MFS general substrate transporter"/>
    <property type="match status" value="1"/>
</dbReference>
<feature type="transmembrane region" description="Helical" evidence="5">
    <location>
        <begin position="209"/>
        <end position="230"/>
    </location>
</feature>
<name>A0ABV1K7D9_9PSEU</name>
<dbReference type="PROSITE" id="PS50850">
    <property type="entry name" value="MFS"/>
    <property type="match status" value="1"/>
</dbReference>
<feature type="transmembrane region" description="Helical" evidence="5">
    <location>
        <begin position="150"/>
        <end position="172"/>
    </location>
</feature>
<dbReference type="Gene3D" id="1.20.1720.10">
    <property type="entry name" value="Multidrug resistance protein D"/>
    <property type="match status" value="1"/>
</dbReference>
<dbReference type="Proteomes" id="UP001494902">
    <property type="component" value="Unassembled WGS sequence"/>
</dbReference>
<evidence type="ECO:0000313" key="7">
    <source>
        <dbReference type="EMBL" id="MEQ3550407.1"/>
    </source>
</evidence>
<feature type="transmembrane region" description="Helical" evidence="5">
    <location>
        <begin position="30"/>
        <end position="51"/>
    </location>
</feature>
<dbReference type="CDD" id="cd17321">
    <property type="entry name" value="MFS_MMR_MDR_like"/>
    <property type="match status" value="1"/>
</dbReference>
<feature type="transmembrane region" description="Helical" evidence="5">
    <location>
        <begin position="416"/>
        <end position="440"/>
    </location>
</feature>
<proteinExistence type="predicted"/>
<dbReference type="EMBL" id="JBEDNQ010000003">
    <property type="protein sequence ID" value="MEQ3550407.1"/>
    <property type="molecule type" value="Genomic_DNA"/>
</dbReference>
<sequence>MCAGMFLVLLDVTVVNVALPSIGTGLGAGAAAVQWVVDAYAVSIAGLLLAGGTLGDRAGHRRVVLAGLAVFGAASAACGLAPSAGVLIGARAAQGLGAALLLPGTLAVITDAFPEGPPRARALGIWAGVSSLALPAGPLLGGLLVDSAGWRWVFLVDVPVVVLALVAVPLLVRPGSRAVGRRGDLPGTVLAALTLASTVFAVIDAGHHGLRAVSWAAIALALAGGAAFLLREHRADAPVVPLDLLRRPAFAGPNVAAGSMNLVLNGSLFVVTLYLQDVRRYSPLEAGLALLPLFLPLALLSPVAGRWTARSGPRAPLVTGALVAMAGAAGFALLGPGSGYPVLLPVLVGLGVGAGLFTAPVVTAAVSAAPPDRSGLASGVVNTARQAGTALGVAVSGAVAPATAPPAEFVRGLHALAVVGVVVWLGAAAVVAVTTGAAPGRSQPRNTFRRCESSR</sequence>
<keyword evidence="8" id="KW-1185">Reference proteome</keyword>
<keyword evidence="3 5" id="KW-1133">Transmembrane helix</keyword>
<dbReference type="PANTHER" id="PTHR42718:SF42">
    <property type="entry name" value="EXPORT PROTEIN"/>
    <property type="match status" value="1"/>
</dbReference>
<feature type="domain" description="Major facilitator superfamily (MFS) profile" evidence="6">
    <location>
        <begin position="1"/>
        <end position="438"/>
    </location>
</feature>
<dbReference type="Pfam" id="PF07690">
    <property type="entry name" value="MFS_1"/>
    <property type="match status" value="1"/>
</dbReference>
<feature type="transmembrane region" description="Helical" evidence="5">
    <location>
        <begin position="63"/>
        <end position="88"/>
    </location>
</feature>
<comment type="caution">
    <text evidence="7">The sequence shown here is derived from an EMBL/GenBank/DDBJ whole genome shotgun (WGS) entry which is preliminary data.</text>
</comment>
<feature type="transmembrane region" description="Helical" evidence="5">
    <location>
        <begin position="286"/>
        <end position="305"/>
    </location>
</feature>
<evidence type="ECO:0000259" key="6">
    <source>
        <dbReference type="PROSITE" id="PS50850"/>
    </source>
</evidence>
<feature type="transmembrane region" description="Helical" evidence="5">
    <location>
        <begin position="387"/>
        <end position="404"/>
    </location>
</feature>
<evidence type="ECO:0000256" key="1">
    <source>
        <dbReference type="ARBA" id="ARBA00004651"/>
    </source>
</evidence>
<keyword evidence="4 5" id="KW-0472">Membrane</keyword>
<organism evidence="7 8">
    <name type="scientific">Pseudonocardia nematodicida</name>
    <dbReference type="NCBI Taxonomy" id="1206997"/>
    <lineage>
        <taxon>Bacteria</taxon>
        <taxon>Bacillati</taxon>
        <taxon>Actinomycetota</taxon>
        <taxon>Actinomycetes</taxon>
        <taxon>Pseudonocardiales</taxon>
        <taxon>Pseudonocardiaceae</taxon>
        <taxon>Pseudonocardia</taxon>
    </lineage>
</organism>
<feature type="transmembrane region" description="Helical" evidence="5">
    <location>
        <begin position="342"/>
        <end position="366"/>
    </location>
</feature>
<feature type="transmembrane region" description="Helical" evidence="5">
    <location>
        <begin position="251"/>
        <end position="274"/>
    </location>
</feature>
<dbReference type="InterPro" id="IPR020846">
    <property type="entry name" value="MFS_dom"/>
</dbReference>
<evidence type="ECO:0000256" key="3">
    <source>
        <dbReference type="ARBA" id="ARBA00022989"/>
    </source>
</evidence>
<dbReference type="RefSeq" id="WP_349297495.1">
    <property type="nucleotide sequence ID" value="NZ_JBEDNQ010000003.1"/>
</dbReference>
<dbReference type="InterPro" id="IPR036259">
    <property type="entry name" value="MFS_trans_sf"/>
</dbReference>
<comment type="subcellular location">
    <subcellularLocation>
        <location evidence="1">Cell membrane</location>
        <topology evidence="1">Multi-pass membrane protein</topology>
    </subcellularLocation>
</comment>
<feature type="transmembrane region" description="Helical" evidence="5">
    <location>
        <begin position="317"/>
        <end position="336"/>
    </location>
</feature>
<keyword evidence="2 5" id="KW-0812">Transmembrane</keyword>
<feature type="transmembrane region" description="Helical" evidence="5">
    <location>
        <begin position="125"/>
        <end position="144"/>
    </location>
</feature>
<feature type="transmembrane region" description="Helical" evidence="5">
    <location>
        <begin position="184"/>
        <end position="203"/>
    </location>
</feature>
<accession>A0ABV1K7D9</accession>
<evidence type="ECO:0000256" key="5">
    <source>
        <dbReference type="SAM" id="Phobius"/>
    </source>
</evidence>
<evidence type="ECO:0000256" key="4">
    <source>
        <dbReference type="ARBA" id="ARBA00023136"/>
    </source>
</evidence>
<evidence type="ECO:0000256" key="2">
    <source>
        <dbReference type="ARBA" id="ARBA00022692"/>
    </source>
</evidence>